<proteinExistence type="predicted"/>
<dbReference type="EMBL" id="CP017606">
    <property type="protein sequence ID" value="ATW29779.1"/>
    <property type="molecule type" value="Genomic_DNA"/>
</dbReference>
<evidence type="ECO:0000313" key="1">
    <source>
        <dbReference type="EMBL" id="ATW29779.1"/>
    </source>
</evidence>
<organism evidence="1 5">
    <name type="scientific">Candidatus Williamhamiltonella defendens</name>
    <dbReference type="NCBI Taxonomy" id="138072"/>
    <lineage>
        <taxon>Bacteria</taxon>
        <taxon>Pseudomonadati</taxon>
        <taxon>Pseudomonadota</taxon>
        <taxon>Gammaproteobacteria</taxon>
        <taxon>Enterobacterales</taxon>
        <taxon>Enterobacteriaceae</taxon>
        <taxon>aphid secondary symbionts</taxon>
        <taxon>Candidatus Williamhamiltonella</taxon>
    </lineage>
</organism>
<dbReference type="GeneID" id="66261047"/>
<sequence length="161" mass="18245">MGKKSSADIREQLLEELKEDIDNQPLLSEAQFQAALHGEGDYSETSLRKTQIFKDLNLTEYDGEDATALLNQLTLGEVTGGTVSAIKKLSISALSVQADKQLDIRNRKFVTNRVDLKHYSKRKQHQSQILSATGLDDKLNYQGRIWTSQEAQTIRKWLLRP</sequence>
<evidence type="ECO:0000313" key="3">
    <source>
        <dbReference type="EMBL" id="ATW33792.1"/>
    </source>
</evidence>
<name>A0A2D3T1T7_9ENTR</name>
<evidence type="ECO:0000313" key="4">
    <source>
        <dbReference type="Proteomes" id="UP000229055"/>
    </source>
</evidence>
<dbReference type="Proteomes" id="UP000229055">
    <property type="component" value="Chromosome"/>
</dbReference>
<dbReference type="AlphaFoldDB" id="A0A2D3T1T7"/>
<evidence type="ECO:0000313" key="2">
    <source>
        <dbReference type="EMBL" id="ATW29788.1"/>
    </source>
</evidence>
<dbReference type="EMBL" id="CP017613">
    <property type="protein sequence ID" value="ATW33792.1"/>
    <property type="molecule type" value="Genomic_DNA"/>
</dbReference>
<protein>
    <submittedName>
        <fullName evidence="1">Uncharacterized protein</fullName>
    </submittedName>
</protein>
<reference evidence="4 5" key="2">
    <citation type="submission" date="2017-11" db="EMBL/GenBank/DDBJ databases">
        <title>PacBio sequencing of new strain of the secondary endosymbiont Candidatus Hamiltonella defensa.</title>
        <authorList>
            <person name="Strand M.R."/>
            <person name="Oliver K."/>
        </authorList>
    </citation>
    <scope>NUCLEOTIDE SEQUENCE [LARGE SCALE GENOMIC DNA]</scope>
    <source>
        <strain evidence="5">A2C</strain>
        <strain evidence="4">ZA17</strain>
    </source>
</reference>
<gene>
    <name evidence="1" type="ORF">BJP41_04885</name>
    <name evidence="2" type="ORF">BJP41_04930</name>
    <name evidence="3" type="ORF">BJP43_05340</name>
</gene>
<dbReference type="EMBL" id="CP017606">
    <property type="protein sequence ID" value="ATW29788.1"/>
    <property type="molecule type" value="Genomic_DNA"/>
</dbReference>
<dbReference type="RefSeq" id="WP_044612339.1">
    <property type="nucleotide sequence ID" value="NZ_CADIJH010000068.1"/>
</dbReference>
<accession>A0A2D3T1T7</accession>
<reference evidence="1" key="3">
    <citation type="journal article" date="2018" name="Genome Biol. Evol.">
        <title>Culture-Facilitated Comparative Genomics of the Facultative Symbiont Hamiltonella defensa.</title>
        <authorList>
            <person name="Chevignon G."/>
            <person name="Boyd B.M."/>
            <person name="Brandt J.W."/>
            <person name="Oliver K.M."/>
            <person name="Strand M.R."/>
        </authorList>
    </citation>
    <scope>NUCLEOTIDE SEQUENCE</scope>
    <source>
        <strain evidence="1">A2C</strain>
        <strain evidence="3">ZA17</strain>
    </source>
</reference>
<reference evidence="4 5" key="1">
    <citation type="submission" date="2016-10" db="EMBL/GenBank/DDBJ databases">
        <authorList>
            <person name="Chevignon G."/>
        </authorList>
    </citation>
    <scope>NUCLEOTIDE SEQUENCE [LARGE SCALE GENOMIC DNA]</scope>
    <source>
        <strain evidence="5">A2C</strain>
        <strain evidence="4">ZA17</strain>
    </source>
</reference>
<evidence type="ECO:0000313" key="5">
    <source>
        <dbReference type="Proteomes" id="UP000230008"/>
    </source>
</evidence>
<dbReference type="Proteomes" id="UP000230008">
    <property type="component" value="Chromosome"/>
</dbReference>